<dbReference type="UniPathway" id="UPA00028">
    <property type="reaction ID" value="UER00004"/>
</dbReference>
<protein>
    <recommendedName>
        <fullName evidence="5 11">2-dehydropantoate 2-reductase</fullName>
        <ecNumber evidence="4 11">1.1.1.169</ecNumber>
    </recommendedName>
    <alternativeName>
        <fullName evidence="9 11">Ketopantoate reductase</fullName>
    </alternativeName>
</protein>
<evidence type="ECO:0000256" key="9">
    <source>
        <dbReference type="ARBA" id="ARBA00032024"/>
    </source>
</evidence>
<feature type="domain" description="Ketopantoate reductase N-terminal" evidence="12">
    <location>
        <begin position="3"/>
        <end position="151"/>
    </location>
</feature>
<evidence type="ECO:0000256" key="1">
    <source>
        <dbReference type="ARBA" id="ARBA00002919"/>
    </source>
</evidence>
<comment type="similarity">
    <text evidence="3 11">Belongs to the ketopantoate reductase family.</text>
</comment>
<dbReference type="KEGG" id="pkc:PKB_2729"/>
<evidence type="ECO:0000259" key="13">
    <source>
        <dbReference type="Pfam" id="PF08546"/>
    </source>
</evidence>
<proteinExistence type="inferred from homology"/>
<dbReference type="EMBL" id="HG322950">
    <property type="protein sequence ID" value="CDF84076.1"/>
    <property type="molecule type" value="Genomic_DNA"/>
</dbReference>
<reference evidence="14 15" key="2">
    <citation type="submission" date="2014-05" db="EMBL/GenBank/DDBJ databases">
        <title>Genome sequence of the 3-chlorobenzoate degrading bacterium Pseudomonas knackmussii B13 shows multiple evidence for horizontal gene transfer.</title>
        <authorList>
            <person name="Miyazaki R."/>
            <person name="Bertelli C."/>
            <person name="Falquet L."/>
            <person name="Robinson-Rechavi M."/>
            <person name="Gharib W."/>
            <person name="Roy S."/>
            <person name="Van der Meer J.R."/>
        </authorList>
    </citation>
    <scope>NUCLEOTIDE SEQUENCE [LARGE SCALE GENOMIC DNA]</scope>
    <source>
        <strain evidence="14 15">B13</strain>
    </source>
</reference>
<evidence type="ECO:0000256" key="10">
    <source>
        <dbReference type="ARBA" id="ARBA00048793"/>
    </source>
</evidence>
<dbReference type="RefSeq" id="WP_043252451.1">
    <property type="nucleotide sequence ID" value="NZ_HG322950.1"/>
</dbReference>
<dbReference type="GO" id="GO:0015940">
    <property type="term" value="P:pantothenate biosynthetic process"/>
    <property type="evidence" value="ECO:0007669"/>
    <property type="project" value="UniProtKB-UniPathway"/>
</dbReference>
<evidence type="ECO:0000256" key="8">
    <source>
        <dbReference type="ARBA" id="ARBA00023002"/>
    </source>
</evidence>
<evidence type="ECO:0000256" key="2">
    <source>
        <dbReference type="ARBA" id="ARBA00004994"/>
    </source>
</evidence>
<dbReference type="InterPro" id="IPR008927">
    <property type="entry name" value="6-PGluconate_DH-like_C_sf"/>
</dbReference>
<keyword evidence="15" id="KW-1185">Reference proteome</keyword>
<dbReference type="eggNOG" id="COG1893">
    <property type="taxonomic scope" value="Bacteria"/>
</dbReference>
<dbReference type="PANTHER" id="PTHR21708">
    <property type="entry name" value="PROBABLE 2-DEHYDROPANTOATE 2-REDUCTASE"/>
    <property type="match status" value="1"/>
</dbReference>
<dbReference type="FunFam" id="3.40.50.720:FF:000307">
    <property type="entry name" value="2-dehydropantoate 2-reductase"/>
    <property type="match status" value="1"/>
</dbReference>
<dbReference type="InterPro" id="IPR051402">
    <property type="entry name" value="KPR-Related"/>
</dbReference>
<dbReference type="Gene3D" id="3.40.50.720">
    <property type="entry name" value="NAD(P)-binding Rossmann-like Domain"/>
    <property type="match status" value="1"/>
</dbReference>
<dbReference type="GO" id="GO:0005737">
    <property type="term" value="C:cytoplasm"/>
    <property type="evidence" value="ECO:0007669"/>
    <property type="project" value="TreeGrafter"/>
</dbReference>
<evidence type="ECO:0000313" key="15">
    <source>
        <dbReference type="Proteomes" id="UP000025241"/>
    </source>
</evidence>
<dbReference type="Gene3D" id="1.10.1040.10">
    <property type="entry name" value="N-(1-d-carboxylethyl)-l-norvaline Dehydrogenase, domain 2"/>
    <property type="match status" value="1"/>
</dbReference>
<evidence type="ECO:0000256" key="7">
    <source>
        <dbReference type="ARBA" id="ARBA00022857"/>
    </source>
</evidence>
<reference evidence="14 15" key="1">
    <citation type="submission" date="2013-03" db="EMBL/GenBank/DDBJ databases">
        <authorList>
            <person name="Linke B."/>
        </authorList>
    </citation>
    <scope>NUCLEOTIDE SEQUENCE [LARGE SCALE GENOMIC DNA]</scope>
    <source>
        <strain evidence="14 15">B13</strain>
    </source>
</reference>
<evidence type="ECO:0000313" key="14">
    <source>
        <dbReference type="EMBL" id="CDF84076.1"/>
    </source>
</evidence>
<feature type="domain" description="Ketopantoate reductase C-terminal" evidence="13">
    <location>
        <begin position="178"/>
        <end position="300"/>
    </location>
</feature>
<dbReference type="STRING" id="1301098.PKB_2729"/>
<dbReference type="NCBIfam" id="NF005094">
    <property type="entry name" value="PRK06522.2-5"/>
    <property type="match status" value="1"/>
</dbReference>
<comment type="catalytic activity">
    <reaction evidence="10 11">
        <text>(R)-pantoate + NADP(+) = 2-dehydropantoate + NADPH + H(+)</text>
        <dbReference type="Rhea" id="RHEA:16233"/>
        <dbReference type="ChEBI" id="CHEBI:11561"/>
        <dbReference type="ChEBI" id="CHEBI:15378"/>
        <dbReference type="ChEBI" id="CHEBI:15980"/>
        <dbReference type="ChEBI" id="CHEBI:57783"/>
        <dbReference type="ChEBI" id="CHEBI:58349"/>
        <dbReference type="EC" id="1.1.1.169"/>
    </reaction>
</comment>
<dbReference type="AlphaFoldDB" id="A0A024HGS6"/>
<dbReference type="Pfam" id="PF02558">
    <property type="entry name" value="ApbA"/>
    <property type="match status" value="1"/>
</dbReference>
<organism evidence="14 15">
    <name type="scientific">Pseudomonas knackmussii (strain DSM 6978 / CCUG 54928 / LMG 23759 / B13)</name>
    <dbReference type="NCBI Taxonomy" id="1301098"/>
    <lineage>
        <taxon>Bacteria</taxon>
        <taxon>Pseudomonadati</taxon>
        <taxon>Pseudomonadota</taxon>
        <taxon>Gammaproteobacteria</taxon>
        <taxon>Pseudomonadales</taxon>
        <taxon>Pseudomonadaceae</taxon>
        <taxon>Pseudomonas</taxon>
    </lineage>
</organism>
<dbReference type="Proteomes" id="UP000025241">
    <property type="component" value="Chromosome I"/>
</dbReference>
<gene>
    <name evidence="14" type="primary">apbA</name>
    <name evidence="14" type="ORF">PKB_2729</name>
</gene>
<dbReference type="SUPFAM" id="SSF51735">
    <property type="entry name" value="NAD(P)-binding Rossmann-fold domains"/>
    <property type="match status" value="1"/>
</dbReference>
<dbReference type="PATRIC" id="fig|1301098.3.peg.2742"/>
<dbReference type="InterPro" id="IPR036291">
    <property type="entry name" value="NAD(P)-bd_dom_sf"/>
</dbReference>
<dbReference type="NCBIfam" id="TIGR00745">
    <property type="entry name" value="apbA_panE"/>
    <property type="match status" value="1"/>
</dbReference>
<evidence type="ECO:0000256" key="3">
    <source>
        <dbReference type="ARBA" id="ARBA00007870"/>
    </source>
</evidence>
<accession>A0A024HGS6</accession>
<evidence type="ECO:0000259" key="12">
    <source>
        <dbReference type="Pfam" id="PF02558"/>
    </source>
</evidence>
<keyword evidence="8 11" id="KW-0560">Oxidoreductase</keyword>
<evidence type="ECO:0000256" key="11">
    <source>
        <dbReference type="RuleBase" id="RU362068"/>
    </source>
</evidence>
<comment type="pathway">
    <text evidence="2 11">Cofactor biosynthesis; (R)-pantothenate biosynthesis; (R)-pantoate from 3-methyl-2-oxobutanoate: step 2/2.</text>
</comment>
<dbReference type="InterPro" id="IPR003710">
    <property type="entry name" value="ApbA"/>
</dbReference>
<keyword evidence="6 11" id="KW-0566">Pantothenate biosynthesis</keyword>
<evidence type="ECO:0000256" key="6">
    <source>
        <dbReference type="ARBA" id="ARBA00022655"/>
    </source>
</evidence>
<dbReference type="Pfam" id="PF08546">
    <property type="entry name" value="ApbA_C"/>
    <property type="match status" value="1"/>
</dbReference>
<evidence type="ECO:0000256" key="5">
    <source>
        <dbReference type="ARBA" id="ARBA00019465"/>
    </source>
</evidence>
<dbReference type="FunFam" id="1.10.1040.10:FF:000017">
    <property type="entry name" value="2-dehydropantoate 2-reductase"/>
    <property type="match status" value="1"/>
</dbReference>
<dbReference type="EC" id="1.1.1.169" evidence="4 11"/>
<evidence type="ECO:0000256" key="4">
    <source>
        <dbReference type="ARBA" id="ARBA00013014"/>
    </source>
</evidence>
<dbReference type="OrthoDB" id="9796561at2"/>
<comment type="function">
    <text evidence="1 11">Catalyzes the NADPH-dependent reduction of ketopantoate into pantoic acid.</text>
</comment>
<keyword evidence="7 11" id="KW-0521">NADP</keyword>
<sequence length="306" mass="32669">MRILVVGAGSTGGFFGARLAQAGRDVTFLVRPAREQVLRENGLRVLSSHGDFSLAPRLVTADSLDGPYDLVLLTVKAYALEAALDDLAPAIGPDSMILPVLNGMHHVDAVTRRFGAGVLLGGVCKIASTLDAQGRIVQYGTLNELAYGEMDGSQSERIQRVDECLRGAGFDARLSASIHREMWEKWILLASLGGITCLMRGSIGEVVAAPQGSAFALRLIDEVVAVVRTVGEPPSEAFLGEARRLLTLRGSPQTSSMYRDLIGGHPVEAEQIIGDLLQRGQQAGLDTPLLQAVYVHLSVYQQGLNG</sequence>
<dbReference type="InterPro" id="IPR013332">
    <property type="entry name" value="KPR_N"/>
</dbReference>
<dbReference type="InterPro" id="IPR013752">
    <property type="entry name" value="KPA_reductase"/>
</dbReference>
<dbReference type="SUPFAM" id="SSF48179">
    <property type="entry name" value="6-phosphogluconate dehydrogenase C-terminal domain-like"/>
    <property type="match status" value="1"/>
</dbReference>
<dbReference type="InterPro" id="IPR013328">
    <property type="entry name" value="6PGD_dom2"/>
</dbReference>
<dbReference type="GO" id="GO:0008677">
    <property type="term" value="F:2-dehydropantoate 2-reductase activity"/>
    <property type="evidence" value="ECO:0007669"/>
    <property type="project" value="UniProtKB-EC"/>
</dbReference>
<name>A0A024HGS6_PSEKB</name>
<dbReference type="PANTHER" id="PTHR21708:SF26">
    <property type="entry name" value="2-DEHYDROPANTOATE 2-REDUCTASE"/>
    <property type="match status" value="1"/>
</dbReference>
<dbReference type="HOGENOM" id="CLU_031468_6_1_6"/>